<keyword evidence="10" id="KW-0539">Nucleus</keyword>
<name>A0AAV2QH78_MEGNR</name>
<feature type="non-terminal residue" evidence="13">
    <location>
        <position position="1"/>
    </location>
</feature>
<comment type="caution">
    <text evidence="13">The sequence shown here is derived from an EMBL/GenBank/DDBJ whole genome shotgun (WGS) entry which is preliminary data.</text>
</comment>
<evidence type="ECO:0000256" key="3">
    <source>
        <dbReference type="ARBA" id="ARBA00022723"/>
    </source>
</evidence>
<dbReference type="PROSITE" id="PS00028">
    <property type="entry name" value="ZINC_FINGER_C2H2_1"/>
    <property type="match status" value="1"/>
</dbReference>
<dbReference type="InterPro" id="IPR051967">
    <property type="entry name" value="Krueppel_C2H2-ZF"/>
</dbReference>
<evidence type="ECO:0000256" key="8">
    <source>
        <dbReference type="ARBA" id="ARBA00023125"/>
    </source>
</evidence>
<dbReference type="InterPro" id="IPR036236">
    <property type="entry name" value="Znf_C2H2_sf"/>
</dbReference>
<feature type="non-terminal residue" evidence="13">
    <location>
        <position position="110"/>
    </location>
</feature>
<dbReference type="PANTHER" id="PTHR45925">
    <property type="entry name" value="ZINC FINGER PROTEIN"/>
    <property type="match status" value="1"/>
</dbReference>
<dbReference type="Proteomes" id="UP001497623">
    <property type="component" value="Unassembled WGS sequence"/>
</dbReference>
<protein>
    <recommendedName>
        <fullName evidence="12">C2H2-type domain-containing protein</fullName>
    </recommendedName>
</protein>
<feature type="domain" description="C2H2-type" evidence="12">
    <location>
        <begin position="1"/>
        <end position="22"/>
    </location>
</feature>
<keyword evidence="4" id="KW-0677">Repeat</keyword>
<evidence type="ECO:0000256" key="11">
    <source>
        <dbReference type="PROSITE-ProRule" id="PRU00042"/>
    </source>
</evidence>
<gene>
    <name evidence="13" type="ORF">MNOR_LOCUS11939</name>
</gene>
<dbReference type="AlphaFoldDB" id="A0AAV2QH78"/>
<dbReference type="FunFam" id="3.30.160.60:FF:000557">
    <property type="entry name" value="zinc finger and SCAN domain-containing protein 29"/>
    <property type="match status" value="1"/>
</dbReference>
<dbReference type="GO" id="GO:0000981">
    <property type="term" value="F:DNA-binding transcription factor activity, RNA polymerase II-specific"/>
    <property type="evidence" value="ECO:0007669"/>
    <property type="project" value="TreeGrafter"/>
</dbReference>
<evidence type="ECO:0000256" key="2">
    <source>
        <dbReference type="ARBA" id="ARBA00006991"/>
    </source>
</evidence>
<dbReference type="GO" id="GO:0008270">
    <property type="term" value="F:zinc ion binding"/>
    <property type="evidence" value="ECO:0007669"/>
    <property type="project" value="UniProtKB-KW"/>
</dbReference>
<evidence type="ECO:0000313" key="13">
    <source>
        <dbReference type="EMBL" id="CAL4082583.1"/>
    </source>
</evidence>
<evidence type="ECO:0000256" key="1">
    <source>
        <dbReference type="ARBA" id="ARBA00004123"/>
    </source>
</evidence>
<keyword evidence="5 11" id="KW-0863">Zinc-finger</keyword>
<dbReference type="PROSITE" id="PS50157">
    <property type="entry name" value="ZINC_FINGER_C2H2_2"/>
    <property type="match status" value="2"/>
</dbReference>
<keyword evidence="9" id="KW-0804">Transcription</keyword>
<dbReference type="EMBL" id="CAXKWB010006385">
    <property type="protein sequence ID" value="CAL4082583.1"/>
    <property type="molecule type" value="Genomic_DNA"/>
</dbReference>
<evidence type="ECO:0000256" key="6">
    <source>
        <dbReference type="ARBA" id="ARBA00022833"/>
    </source>
</evidence>
<dbReference type="PANTHER" id="PTHR45925:SF1">
    <property type="entry name" value="ZINC FINGER PROTEIN 219"/>
    <property type="match status" value="1"/>
</dbReference>
<evidence type="ECO:0000256" key="5">
    <source>
        <dbReference type="ARBA" id="ARBA00022771"/>
    </source>
</evidence>
<evidence type="ECO:0000256" key="7">
    <source>
        <dbReference type="ARBA" id="ARBA00023015"/>
    </source>
</evidence>
<organism evidence="13 14">
    <name type="scientific">Meganyctiphanes norvegica</name>
    <name type="common">Northern krill</name>
    <name type="synonym">Thysanopoda norvegica</name>
    <dbReference type="NCBI Taxonomy" id="48144"/>
    <lineage>
        <taxon>Eukaryota</taxon>
        <taxon>Metazoa</taxon>
        <taxon>Ecdysozoa</taxon>
        <taxon>Arthropoda</taxon>
        <taxon>Crustacea</taxon>
        <taxon>Multicrustacea</taxon>
        <taxon>Malacostraca</taxon>
        <taxon>Eumalacostraca</taxon>
        <taxon>Eucarida</taxon>
        <taxon>Euphausiacea</taxon>
        <taxon>Euphausiidae</taxon>
        <taxon>Meganyctiphanes</taxon>
    </lineage>
</organism>
<dbReference type="FunFam" id="3.30.160.60:FF:002402">
    <property type="entry name" value="Zinc finger protein 347"/>
    <property type="match status" value="1"/>
</dbReference>
<dbReference type="GO" id="GO:0000978">
    <property type="term" value="F:RNA polymerase II cis-regulatory region sequence-specific DNA binding"/>
    <property type="evidence" value="ECO:0007669"/>
    <property type="project" value="TreeGrafter"/>
</dbReference>
<dbReference type="SUPFAM" id="SSF57667">
    <property type="entry name" value="beta-beta-alpha zinc fingers"/>
    <property type="match status" value="1"/>
</dbReference>
<evidence type="ECO:0000256" key="9">
    <source>
        <dbReference type="ARBA" id="ARBA00023163"/>
    </source>
</evidence>
<evidence type="ECO:0000259" key="12">
    <source>
        <dbReference type="PROSITE" id="PS50157"/>
    </source>
</evidence>
<proteinExistence type="inferred from homology"/>
<comment type="subcellular location">
    <subcellularLocation>
        <location evidence="1">Nucleus</location>
    </subcellularLocation>
</comment>
<dbReference type="InterPro" id="IPR013087">
    <property type="entry name" value="Znf_C2H2_type"/>
</dbReference>
<keyword evidence="8" id="KW-0238">DNA-binding</keyword>
<keyword evidence="3" id="KW-0479">Metal-binding</keyword>
<comment type="similarity">
    <text evidence="2">Belongs to the krueppel C2H2-type zinc-finger protein family.</text>
</comment>
<dbReference type="SMART" id="SM00355">
    <property type="entry name" value="ZnF_C2H2"/>
    <property type="match status" value="1"/>
</dbReference>
<sequence>NKYFRQAGHLRGHIRIHTGEKPYQCNICNKAFSAKSSLTYHIKLHQRCQSYTATEKQMHSKISDTYGFSESKVEEKEEQNDCSTIETNNLIEPKIEIKEEPIQGVLLVFF</sequence>
<feature type="domain" description="C2H2-type" evidence="12">
    <location>
        <begin position="23"/>
        <end position="50"/>
    </location>
</feature>
<evidence type="ECO:0000256" key="4">
    <source>
        <dbReference type="ARBA" id="ARBA00022737"/>
    </source>
</evidence>
<dbReference type="Pfam" id="PF00096">
    <property type="entry name" value="zf-C2H2"/>
    <property type="match status" value="1"/>
</dbReference>
<dbReference type="GO" id="GO:0005634">
    <property type="term" value="C:nucleus"/>
    <property type="evidence" value="ECO:0007669"/>
    <property type="project" value="UniProtKB-SubCell"/>
</dbReference>
<keyword evidence="7" id="KW-0805">Transcription regulation</keyword>
<evidence type="ECO:0000256" key="10">
    <source>
        <dbReference type="ARBA" id="ARBA00023242"/>
    </source>
</evidence>
<reference evidence="13 14" key="1">
    <citation type="submission" date="2024-05" db="EMBL/GenBank/DDBJ databases">
        <authorList>
            <person name="Wallberg A."/>
        </authorList>
    </citation>
    <scope>NUCLEOTIDE SEQUENCE [LARGE SCALE GENOMIC DNA]</scope>
</reference>
<dbReference type="Gene3D" id="3.30.160.60">
    <property type="entry name" value="Classic Zinc Finger"/>
    <property type="match status" value="2"/>
</dbReference>
<evidence type="ECO:0000313" key="14">
    <source>
        <dbReference type="Proteomes" id="UP001497623"/>
    </source>
</evidence>
<keyword evidence="6" id="KW-0862">Zinc</keyword>
<accession>A0AAV2QH78</accession>
<keyword evidence="14" id="KW-1185">Reference proteome</keyword>